<dbReference type="InterPro" id="IPR015053">
    <property type="entry name" value="DUF1871"/>
</dbReference>
<comment type="caution">
    <text evidence="1">The sequence shown here is derived from an EMBL/GenBank/DDBJ whole genome shotgun (WGS) entry which is preliminary data.</text>
</comment>
<sequence>MNTQQMNLLLVDCLNDWDPFHVGTGNYDTEIADILQMVQTVDDTDELARYIQATYEFSFDEVIPLDQCKKYANKLLVIKSNSSCEIE</sequence>
<dbReference type="Gene3D" id="1.10.340.20">
    <property type="entry name" value="Apc36109-like domain"/>
    <property type="match status" value="1"/>
</dbReference>
<keyword evidence="2" id="KW-1185">Reference proteome</keyword>
<protein>
    <submittedName>
        <fullName evidence="1">DUF1871 family protein</fullName>
    </submittedName>
</protein>
<dbReference type="RefSeq" id="WP_191816816.1">
    <property type="nucleotide sequence ID" value="NZ_JACSQT010000012.1"/>
</dbReference>
<proteinExistence type="predicted"/>
<name>A0ABR8QUK1_9BACI</name>
<evidence type="ECO:0000313" key="2">
    <source>
        <dbReference type="Proteomes" id="UP000657931"/>
    </source>
</evidence>
<dbReference type="EMBL" id="JACSQT010000012">
    <property type="protein sequence ID" value="MBD7939119.1"/>
    <property type="molecule type" value="Genomic_DNA"/>
</dbReference>
<dbReference type="Proteomes" id="UP000657931">
    <property type="component" value="Unassembled WGS sequence"/>
</dbReference>
<dbReference type="SUPFAM" id="SSF116922">
    <property type="entry name" value="YugE-like"/>
    <property type="match status" value="1"/>
</dbReference>
<reference evidence="1 2" key="1">
    <citation type="submission" date="2020-08" db="EMBL/GenBank/DDBJ databases">
        <title>A Genomic Blueprint of the Chicken Gut Microbiome.</title>
        <authorList>
            <person name="Gilroy R."/>
            <person name="Ravi A."/>
            <person name="Getino M."/>
            <person name="Pursley I."/>
            <person name="Horton D.L."/>
            <person name="Alikhan N.-F."/>
            <person name="Baker D."/>
            <person name="Gharbi K."/>
            <person name="Hall N."/>
            <person name="Watson M."/>
            <person name="Adriaenssens E.M."/>
            <person name="Foster-Nyarko E."/>
            <person name="Jarju S."/>
            <person name="Secka A."/>
            <person name="Antonio M."/>
            <person name="Oren A."/>
            <person name="Chaudhuri R."/>
            <person name="La Ragione R.M."/>
            <person name="Hildebrand F."/>
            <person name="Pallen M.J."/>
        </authorList>
    </citation>
    <scope>NUCLEOTIDE SEQUENCE [LARGE SCALE GENOMIC DNA]</scope>
    <source>
        <strain evidence="1 2">Sa5YUA1</strain>
    </source>
</reference>
<evidence type="ECO:0000313" key="1">
    <source>
        <dbReference type="EMBL" id="MBD7939119.1"/>
    </source>
</evidence>
<organism evidence="1 2">
    <name type="scientific">Cytobacillus stercorigallinarum</name>
    <dbReference type="NCBI Taxonomy" id="2762240"/>
    <lineage>
        <taxon>Bacteria</taxon>
        <taxon>Bacillati</taxon>
        <taxon>Bacillota</taxon>
        <taxon>Bacilli</taxon>
        <taxon>Bacillales</taxon>
        <taxon>Bacillaceae</taxon>
        <taxon>Cytobacillus</taxon>
    </lineage>
</organism>
<accession>A0ABR8QUK1</accession>
<dbReference type="Pfam" id="PF08958">
    <property type="entry name" value="DUF1871"/>
    <property type="match status" value="1"/>
</dbReference>
<dbReference type="InterPro" id="IPR023162">
    <property type="entry name" value="Apc36109-like_dom_sf"/>
</dbReference>
<gene>
    <name evidence="1" type="ORF">H9655_18945</name>
</gene>